<feature type="compositionally biased region" description="Polar residues" evidence="1">
    <location>
        <begin position="497"/>
        <end position="517"/>
    </location>
</feature>
<evidence type="ECO:0000313" key="2">
    <source>
        <dbReference type="EMBL" id="KAF2718389.1"/>
    </source>
</evidence>
<dbReference type="OrthoDB" id="5360255at2759"/>
<proteinExistence type="predicted"/>
<reference evidence="2" key="1">
    <citation type="journal article" date="2020" name="Stud. Mycol.">
        <title>101 Dothideomycetes genomes: a test case for predicting lifestyles and emergence of pathogens.</title>
        <authorList>
            <person name="Haridas S."/>
            <person name="Albert R."/>
            <person name="Binder M."/>
            <person name="Bloem J."/>
            <person name="Labutti K."/>
            <person name="Salamov A."/>
            <person name="Andreopoulos B."/>
            <person name="Baker S."/>
            <person name="Barry K."/>
            <person name="Bills G."/>
            <person name="Bluhm B."/>
            <person name="Cannon C."/>
            <person name="Castanera R."/>
            <person name="Culley D."/>
            <person name="Daum C."/>
            <person name="Ezra D."/>
            <person name="Gonzalez J."/>
            <person name="Henrissat B."/>
            <person name="Kuo A."/>
            <person name="Liang C."/>
            <person name="Lipzen A."/>
            <person name="Lutzoni F."/>
            <person name="Magnuson J."/>
            <person name="Mondo S."/>
            <person name="Nolan M."/>
            <person name="Ohm R."/>
            <person name="Pangilinan J."/>
            <person name="Park H.-J."/>
            <person name="Ramirez L."/>
            <person name="Alfaro M."/>
            <person name="Sun H."/>
            <person name="Tritt A."/>
            <person name="Yoshinaga Y."/>
            <person name="Zwiers L.-H."/>
            <person name="Turgeon B."/>
            <person name="Goodwin S."/>
            <person name="Spatafora J."/>
            <person name="Crous P."/>
            <person name="Grigoriev I."/>
        </authorList>
    </citation>
    <scope>NUCLEOTIDE SEQUENCE</scope>
    <source>
        <strain evidence="2">CBS 116435</strain>
    </source>
</reference>
<name>A0A9P4Q261_9PEZI</name>
<feature type="region of interest" description="Disordered" evidence="1">
    <location>
        <begin position="241"/>
        <end position="268"/>
    </location>
</feature>
<accession>A0A9P4Q261</accession>
<evidence type="ECO:0000313" key="3">
    <source>
        <dbReference type="Proteomes" id="UP000799441"/>
    </source>
</evidence>
<feature type="region of interest" description="Disordered" evidence="1">
    <location>
        <begin position="305"/>
        <end position="517"/>
    </location>
</feature>
<feature type="compositionally biased region" description="Polar residues" evidence="1">
    <location>
        <begin position="431"/>
        <end position="446"/>
    </location>
</feature>
<feature type="compositionally biased region" description="Polar residues" evidence="1">
    <location>
        <begin position="163"/>
        <end position="180"/>
    </location>
</feature>
<protein>
    <submittedName>
        <fullName evidence="2">Uncharacterized protein</fullName>
    </submittedName>
</protein>
<sequence length="572" mass="62921">MAQEFSYELTRFCYGTGVRNNEVLWTKLLHDDLHLIVRTDNQLDGTFSFRVIRHMEVLEALEADRYIDAAILTRRSLITRAGSIYPSQLPIHGVVGDINLAFRWTLASGESRRIQMTFRSRDACFEVARMFQQRGLELKEQRPSSSRPSTARNSLVAGDQERTNMSSSSHGRSLTSNQTQQHRDRVVGPQSLPDVPRPDFATAHSYQIEPAVTPTADDRSQRDSETGTFVRTQLAALADSSIPRPSTGEFWNRRQTTSAQPPQSLCSYNTDSNAVLRRSTSSLHNYIHHYHSKFDKVNVDTATVQSQTNPSTLHSGQHASGFGVSPRPNPAGSSTSLTSAPLETELGILSGSHRDSSARPSSESSRPCTGSLDLPALPKPKLKRDTSILRPLSQREALEERPVTTHAYGKRSSDEAFGHSQASENAFRPATGSSTGLEPAPTSSDPNAHAPQESVSGSARKVARTDSTVNPEPRHASPISKNAKVSNRESIAPPASDQASNNPSRSNGSSQLGPAQHLDNSSYLSLEEIARMDFETRRTVLDQFFISKLEDEGFRCLCESVADSWRRLGLGL</sequence>
<feature type="compositionally biased region" description="Polar residues" evidence="1">
    <location>
        <begin position="305"/>
        <end position="318"/>
    </location>
</feature>
<organism evidence="2 3">
    <name type="scientific">Polychaeton citri CBS 116435</name>
    <dbReference type="NCBI Taxonomy" id="1314669"/>
    <lineage>
        <taxon>Eukaryota</taxon>
        <taxon>Fungi</taxon>
        <taxon>Dikarya</taxon>
        <taxon>Ascomycota</taxon>
        <taxon>Pezizomycotina</taxon>
        <taxon>Dothideomycetes</taxon>
        <taxon>Dothideomycetidae</taxon>
        <taxon>Capnodiales</taxon>
        <taxon>Capnodiaceae</taxon>
        <taxon>Polychaeton</taxon>
    </lineage>
</organism>
<dbReference type="EMBL" id="MU003825">
    <property type="protein sequence ID" value="KAF2718389.1"/>
    <property type="molecule type" value="Genomic_DNA"/>
</dbReference>
<dbReference type="AlphaFoldDB" id="A0A9P4Q261"/>
<dbReference type="Proteomes" id="UP000799441">
    <property type="component" value="Unassembled WGS sequence"/>
</dbReference>
<feature type="region of interest" description="Disordered" evidence="1">
    <location>
        <begin position="136"/>
        <end position="200"/>
    </location>
</feature>
<feature type="compositionally biased region" description="Polar residues" evidence="1">
    <location>
        <begin position="479"/>
        <end position="489"/>
    </location>
</feature>
<gene>
    <name evidence="2" type="ORF">K431DRAFT_296923</name>
</gene>
<keyword evidence="3" id="KW-1185">Reference proteome</keyword>
<feature type="compositionally biased region" description="Polar residues" evidence="1">
    <location>
        <begin position="331"/>
        <end position="341"/>
    </location>
</feature>
<comment type="caution">
    <text evidence="2">The sequence shown here is derived from an EMBL/GenBank/DDBJ whole genome shotgun (WGS) entry which is preliminary data.</text>
</comment>
<feature type="compositionally biased region" description="Polar residues" evidence="1">
    <location>
        <begin position="143"/>
        <end position="153"/>
    </location>
</feature>
<feature type="compositionally biased region" description="Polar residues" evidence="1">
    <location>
        <begin position="253"/>
        <end position="268"/>
    </location>
</feature>
<evidence type="ECO:0000256" key="1">
    <source>
        <dbReference type="SAM" id="MobiDB-lite"/>
    </source>
</evidence>